<evidence type="ECO:0000313" key="3">
    <source>
        <dbReference type="EMBL" id="MBP2292174.1"/>
    </source>
</evidence>
<feature type="domain" description="AsmA" evidence="2">
    <location>
        <begin position="2"/>
        <end position="181"/>
    </location>
</feature>
<dbReference type="RefSeq" id="WP_209766004.1">
    <property type="nucleotide sequence ID" value="NZ_JAGINP010000005.1"/>
</dbReference>
<dbReference type="Pfam" id="PF05170">
    <property type="entry name" value="AsmA"/>
    <property type="match status" value="2"/>
</dbReference>
<organism evidence="3 4">
    <name type="scientific">Azospirillum rugosum</name>
    <dbReference type="NCBI Taxonomy" id="416170"/>
    <lineage>
        <taxon>Bacteria</taxon>
        <taxon>Pseudomonadati</taxon>
        <taxon>Pseudomonadota</taxon>
        <taxon>Alphaproteobacteria</taxon>
        <taxon>Rhodospirillales</taxon>
        <taxon>Azospirillaceae</taxon>
        <taxon>Azospirillum</taxon>
    </lineage>
</organism>
<dbReference type="EMBL" id="JAGINP010000005">
    <property type="protein sequence ID" value="MBP2292174.1"/>
    <property type="molecule type" value="Genomic_DNA"/>
</dbReference>
<evidence type="ECO:0000313" key="4">
    <source>
        <dbReference type="Proteomes" id="UP000781958"/>
    </source>
</evidence>
<keyword evidence="4" id="KW-1185">Reference proteome</keyword>
<accession>A0ABS4SIW7</accession>
<dbReference type="PANTHER" id="PTHR30441">
    <property type="entry name" value="DUF748 DOMAIN-CONTAINING PROTEIN"/>
    <property type="match status" value="1"/>
</dbReference>
<dbReference type="InterPro" id="IPR052894">
    <property type="entry name" value="AsmA-related"/>
</dbReference>
<sequence length="1145" mass="116737">MKKILIAVLVVLAVLVGAVLIVPGFIDWNSYKAQIAERVSSATGRAVELKGDIGLSLLPSPALTVRDARLANAPGGAEPDMARLKELDVRVALGPLLGGRIQVQSIRLIDPVFVFEVLPDGRFNWDLSGADRPPPPAGQGSGDGLASAVSFDQVTVENGTILYRDARAGRSETLDRLDARIVAGSFTGPFQGQGSFRARGVPMRGEMFVSRLVEGAAVQVRAALSMADTDATLRFAGIVTKAPVGGGSRAQGDLRVEGADLARALDSLTGKAAGQAAGGHGAANPALAQSFSVRTAVEASAAGASFTNLEGQLGDTRATGTATLRSGGPEAGSPARAEVTLGLNRLDLDGWLDRGLDRAGTSGGAAPSASAPTGGTAPAGPAAGRPGSFALPEGLDAKLDLSVDAITYNGGIVRQGRVEANLSGGTLNIDRFSALLPGGSDFVAAGELAAANGQPALTLRMEANADNLRALLEWLKVDVHAVPADRLRRASLSAQVQGRPGRVDVSGLDLRVDTSRLSGAVAYVDRGRPAFGARLDLDRLNLDAYLPQPADAGGAAAPAGAAPANGKGNAAASANGNARQPMTPARLLASVDANLDLTVGQLTVRGLPATGLHLDATAAGGALSVKQATVEDFAGLKGRLDGQAAGIAPLRGAHLTLNVEAASLDGLSRVVSWPAGAPDPEKIGPVKAQARLSGDADRLAVELSMDAVGGNLEAGGTVLNLEHNPSADLKLRTRHPELGQLAALLSNRAEAAAYGAMDLYAELAGTKKAFTLANIQGTVAGTSLRGRAATDLNGAKPRVDAEIQTGDLDLDRLAAGPAAASRRPGAPAGGPAPAGSAAPAPAADSGSLDFGWLNSFDGRLALTSAALVKGETRIEKPALRAAVQNGVLTLEQFDGGLLGGQLGITGRLAAPGGQAPTAEAAITLVKAKLAQAFKDGGIGGGALDLTGGTLDLESTLATSGTSTDALLRALSGQGRVSARDGVIRGFDLRALRDRLTRLDRPQELLGAVMGGLQGGETQFARMDGTFVVDQGVLRTEDLKLDSDVGQASGVGQVNLPAKSIDMRVRVTILSEQALPPLTVRLTGPLAQPTRSFEMQEVQEYFARRAAEGLLNRVIPKDVPIPGAGGDGAPVKPDTLLKGLFEGLRR</sequence>
<evidence type="ECO:0000259" key="2">
    <source>
        <dbReference type="Pfam" id="PF05170"/>
    </source>
</evidence>
<proteinExistence type="predicted"/>
<name>A0ABS4SIW7_9PROT</name>
<feature type="region of interest" description="Disordered" evidence="1">
    <location>
        <begin position="358"/>
        <end position="388"/>
    </location>
</feature>
<dbReference type="InterPro" id="IPR007844">
    <property type="entry name" value="AsmA"/>
</dbReference>
<comment type="caution">
    <text evidence="3">The sequence shown here is derived from an EMBL/GenBank/DDBJ whole genome shotgun (WGS) entry which is preliminary data.</text>
</comment>
<reference evidence="3 4" key="1">
    <citation type="submission" date="2021-03" db="EMBL/GenBank/DDBJ databases">
        <title>Genomic Encyclopedia of Type Strains, Phase III (KMG-III): the genomes of soil and plant-associated and newly described type strains.</title>
        <authorList>
            <person name="Whitman W."/>
        </authorList>
    </citation>
    <scope>NUCLEOTIDE SEQUENCE [LARGE SCALE GENOMIC DNA]</scope>
    <source>
        <strain evidence="3 4">IMMIB AFH-6</strain>
    </source>
</reference>
<dbReference type="PANTHER" id="PTHR30441:SF4">
    <property type="entry name" value="PROTEIN ASMA"/>
    <property type="match status" value="1"/>
</dbReference>
<dbReference type="Proteomes" id="UP000781958">
    <property type="component" value="Unassembled WGS sequence"/>
</dbReference>
<feature type="region of interest" description="Disordered" evidence="1">
    <location>
        <begin position="552"/>
        <end position="578"/>
    </location>
</feature>
<evidence type="ECO:0000256" key="1">
    <source>
        <dbReference type="SAM" id="MobiDB-lite"/>
    </source>
</evidence>
<protein>
    <submittedName>
        <fullName evidence="3">Uncharacterized protein involved in outer membrane biogenesis</fullName>
    </submittedName>
</protein>
<feature type="domain" description="AsmA" evidence="2">
    <location>
        <begin position="743"/>
        <end position="1038"/>
    </location>
</feature>
<feature type="region of interest" description="Disordered" evidence="1">
    <location>
        <begin position="312"/>
        <end position="336"/>
    </location>
</feature>
<feature type="region of interest" description="Disordered" evidence="1">
    <location>
        <begin position="816"/>
        <end position="841"/>
    </location>
</feature>
<gene>
    <name evidence="3" type="ORF">J2851_001935</name>
</gene>